<dbReference type="Gene3D" id="3.40.50.1820">
    <property type="entry name" value="alpha/beta hydrolase"/>
    <property type="match status" value="1"/>
</dbReference>
<comment type="caution">
    <text evidence="1">The sequence shown here is derived from an EMBL/GenBank/DDBJ whole genome shotgun (WGS) entry which is preliminary data.</text>
</comment>
<sequence length="216" mass="23418">MRLVAVKQVVIQVDNVALQGELTLPETATGLVLFAQVSGASGHTSRNRLIALMLNDVDIGTLLFDLLIPDEIVEPMRRFDIGLLCDRLRAATKFVEELARERRLRLGYFGSGTGAAAAMRAAAAPPGCMRIDAVVSRSGRIDLAGHEALSELTSPLLMIVGEADPFVLNLNVHAAARVTCKKRLEVIPGATNRFEEPGAMERVGKLAIGWFQDRFV</sequence>
<keyword evidence="2" id="KW-1185">Reference proteome</keyword>
<dbReference type="GO" id="GO:0016740">
    <property type="term" value="F:transferase activity"/>
    <property type="evidence" value="ECO:0007669"/>
    <property type="project" value="UniProtKB-KW"/>
</dbReference>
<dbReference type="SUPFAM" id="SSF53474">
    <property type="entry name" value="alpha/beta-Hydrolases"/>
    <property type="match status" value="1"/>
</dbReference>
<accession>A0ABM8TUX6</accession>
<gene>
    <name evidence="1" type="ORF">LMG26411_07472</name>
</gene>
<dbReference type="InterPro" id="IPR029058">
    <property type="entry name" value="AB_hydrolase_fold"/>
</dbReference>
<protein>
    <submittedName>
        <fullName evidence="1">Phosphoribosyl transferase</fullName>
    </submittedName>
</protein>
<evidence type="ECO:0000313" key="1">
    <source>
        <dbReference type="EMBL" id="CAG2160420.1"/>
    </source>
</evidence>
<dbReference type="EMBL" id="CAJPVI010000080">
    <property type="protein sequence ID" value="CAG2160420.1"/>
    <property type="molecule type" value="Genomic_DNA"/>
</dbReference>
<proteinExistence type="predicted"/>
<dbReference type="RefSeq" id="WP_211958223.1">
    <property type="nucleotide sequence ID" value="NZ_CAJPVI010000080.1"/>
</dbReference>
<dbReference type="Proteomes" id="UP000672657">
    <property type="component" value="Unassembled WGS sequence"/>
</dbReference>
<organism evidence="1 2">
    <name type="scientific">Cupriavidus numazuensis</name>
    <dbReference type="NCBI Taxonomy" id="221992"/>
    <lineage>
        <taxon>Bacteria</taxon>
        <taxon>Pseudomonadati</taxon>
        <taxon>Pseudomonadota</taxon>
        <taxon>Betaproteobacteria</taxon>
        <taxon>Burkholderiales</taxon>
        <taxon>Burkholderiaceae</taxon>
        <taxon>Cupriavidus</taxon>
    </lineage>
</organism>
<evidence type="ECO:0000313" key="2">
    <source>
        <dbReference type="Proteomes" id="UP000672657"/>
    </source>
</evidence>
<name>A0ABM8TUX6_9BURK</name>
<reference evidence="1 2" key="1">
    <citation type="submission" date="2021-03" db="EMBL/GenBank/DDBJ databases">
        <authorList>
            <person name="Peeters C."/>
        </authorList>
    </citation>
    <scope>NUCLEOTIDE SEQUENCE [LARGE SCALE GENOMIC DNA]</scope>
    <source>
        <strain evidence="1 2">LMG 26411</strain>
    </source>
</reference>
<keyword evidence="1" id="KW-0808">Transferase</keyword>